<dbReference type="EMBL" id="JRKL02005660">
    <property type="protein sequence ID" value="KAF3950130.1"/>
    <property type="molecule type" value="Genomic_DNA"/>
</dbReference>
<gene>
    <name evidence="1" type="ORF">CMV_024077</name>
</gene>
<sequence length="100" mass="11617">MFFTHLARGNTLTSLFVILWKLEFNIAIDGETTDCYSFCPKHLHNLSLIFFSFSPFIIFSHRSDFLSSKIHLWDFVSKLRAYNKNSLGEYCNVEVATLSI</sequence>
<dbReference type="Proteomes" id="UP000737018">
    <property type="component" value="Unassembled WGS sequence"/>
</dbReference>
<evidence type="ECO:0000313" key="2">
    <source>
        <dbReference type="Proteomes" id="UP000737018"/>
    </source>
</evidence>
<keyword evidence="2" id="KW-1185">Reference proteome</keyword>
<accession>A0A8J4QB69</accession>
<reference evidence="1" key="1">
    <citation type="submission" date="2020-03" db="EMBL/GenBank/DDBJ databases">
        <title>Castanea mollissima Vanexum genome sequencing.</title>
        <authorList>
            <person name="Staton M."/>
        </authorList>
    </citation>
    <scope>NUCLEOTIDE SEQUENCE</scope>
    <source>
        <tissue evidence="1">Leaf</tissue>
    </source>
</reference>
<organism evidence="1 2">
    <name type="scientific">Castanea mollissima</name>
    <name type="common">Chinese chestnut</name>
    <dbReference type="NCBI Taxonomy" id="60419"/>
    <lineage>
        <taxon>Eukaryota</taxon>
        <taxon>Viridiplantae</taxon>
        <taxon>Streptophyta</taxon>
        <taxon>Embryophyta</taxon>
        <taxon>Tracheophyta</taxon>
        <taxon>Spermatophyta</taxon>
        <taxon>Magnoliopsida</taxon>
        <taxon>eudicotyledons</taxon>
        <taxon>Gunneridae</taxon>
        <taxon>Pentapetalae</taxon>
        <taxon>rosids</taxon>
        <taxon>fabids</taxon>
        <taxon>Fagales</taxon>
        <taxon>Fagaceae</taxon>
        <taxon>Castanea</taxon>
    </lineage>
</organism>
<comment type="caution">
    <text evidence="1">The sequence shown here is derived from an EMBL/GenBank/DDBJ whole genome shotgun (WGS) entry which is preliminary data.</text>
</comment>
<proteinExistence type="predicted"/>
<name>A0A8J4QB69_9ROSI</name>
<dbReference type="AlphaFoldDB" id="A0A8J4QB69"/>
<protein>
    <submittedName>
        <fullName evidence="1">Uncharacterized protein</fullName>
    </submittedName>
</protein>
<evidence type="ECO:0000313" key="1">
    <source>
        <dbReference type="EMBL" id="KAF3950130.1"/>
    </source>
</evidence>